<gene>
    <name evidence="4" type="ORF">NS506_02583</name>
    <name evidence="5" type="ORF">NSK11_contig00145-0012</name>
</gene>
<evidence type="ECO:0000256" key="2">
    <source>
        <dbReference type="SAM" id="MobiDB-lite"/>
    </source>
</evidence>
<dbReference type="GO" id="GO:0003700">
    <property type="term" value="F:DNA-binding transcription factor activity"/>
    <property type="evidence" value="ECO:0007669"/>
    <property type="project" value="TreeGrafter"/>
</dbReference>
<dbReference type="InterPro" id="IPR001387">
    <property type="entry name" value="Cro/C1-type_HTH"/>
</dbReference>
<organism evidence="5 6">
    <name type="scientific">Nocardia seriolae</name>
    <dbReference type="NCBI Taxonomy" id="37332"/>
    <lineage>
        <taxon>Bacteria</taxon>
        <taxon>Bacillati</taxon>
        <taxon>Actinomycetota</taxon>
        <taxon>Actinomycetes</taxon>
        <taxon>Mycobacteriales</taxon>
        <taxon>Nocardiaceae</taxon>
        <taxon>Nocardia</taxon>
    </lineage>
</organism>
<evidence type="ECO:0000313" key="7">
    <source>
        <dbReference type="Proteomes" id="UP000180166"/>
    </source>
</evidence>
<dbReference type="SUPFAM" id="SSF51182">
    <property type="entry name" value="RmlC-like cupins"/>
    <property type="match status" value="1"/>
</dbReference>
<dbReference type="PANTHER" id="PTHR46797:SF1">
    <property type="entry name" value="METHYLPHOSPHONATE SYNTHASE"/>
    <property type="match status" value="1"/>
</dbReference>
<sequence>MEAQPPIAADAAPTRPPPSATIEPMSSPNQIVGRNVDRLRRLRGMSASELARRAGIAKATVLAIEAGSANPTVETLHALATSLEVTLPDLVTEDTAAPTTEIRRAATDPVHRLGETAVRRLTTLYGPQLVYVFTVTVDGNGTHTAAAHETGSVECLYVLSGIVTAGTDEDRVELGPGDWIRFPADRPHSYRAGNGAAQALLVVARNEIPEAGEH</sequence>
<dbReference type="Gene3D" id="1.10.260.40">
    <property type="entry name" value="lambda repressor-like DNA-binding domains"/>
    <property type="match status" value="1"/>
</dbReference>
<dbReference type="EMBL" id="CP017839">
    <property type="protein sequence ID" value="APA96646.1"/>
    <property type="molecule type" value="Genomic_DNA"/>
</dbReference>
<dbReference type="PROSITE" id="PS50943">
    <property type="entry name" value="HTH_CROC1"/>
    <property type="match status" value="1"/>
</dbReference>
<keyword evidence="1" id="KW-0238">DNA-binding</keyword>
<dbReference type="SMART" id="SM00530">
    <property type="entry name" value="HTH_XRE"/>
    <property type="match status" value="1"/>
</dbReference>
<dbReference type="CDD" id="cd00093">
    <property type="entry name" value="HTH_XRE"/>
    <property type="match status" value="1"/>
</dbReference>
<keyword evidence="6" id="KW-1185">Reference proteome</keyword>
<dbReference type="Pfam" id="PF07883">
    <property type="entry name" value="Cupin_2"/>
    <property type="match status" value="1"/>
</dbReference>
<accession>A0A0B8NKA1</accession>
<dbReference type="InterPro" id="IPR050807">
    <property type="entry name" value="TransReg_Diox_bact_type"/>
</dbReference>
<dbReference type="CDD" id="cd02209">
    <property type="entry name" value="cupin_XRE_C"/>
    <property type="match status" value="1"/>
</dbReference>
<proteinExistence type="predicted"/>
<dbReference type="EMBL" id="BBYQ01000145">
    <property type="protein sequence ID" value="GAP32188.1"/>
    <property type="molecule type" value="Genomic_DNA"/>
</dbReference>
<evidence type="ECO:0000313" key="5">
    <source>
        <dbReference type="EMBL" id="GAP32188.1"/>
    </source>
</evidence>
<dbReference type="Proteomes" id="UP000037179">
    <property type="component" value="Unassembled WGS sequence"/>
</dbReference>
<dbReference type="KEGG" id="nsr:NS506_02583"/>
<reference evidence="4 7" key="3">
    <citation type="submission" date="2016-10" db="EMBL/GenBank/DDBJ databases">
        <title>Genome sequence of Nocardia seriolae strain EM150506, isolated from Anguila japonica.</title>
        <authorList>
            <person name="Han H.-J."/>
        </authorList>
    </citation>
    <scope>NUCLEOTIDE SEQUENCE [LARGE SCALE GENOMIC DNA]</scope>
    <source>
        <strain evidence="4 7">EM150506</strain>
    </source>
</reference>
<dbReference type="RefSeq" id="WP_052086931.1">
    <property type="nucleotide sequence ID" value="NZ_AP028458.1"/>
</dbReference>
<dbReference type="GeneID" id="93373311"/>
<evidence type="ECO:0000313" key="4">
    <source>
        <dbReference type="EMBL" id="APA96646.1"/>
    </source>
</evidence>
<dbReference type="OrthoDB" id="5584941at2"/>
<name>A0A0B8NKA1_9NOCA</name>
<dbReference type="PANTHER" id="PTHR46797">
    <property type="entry name" value="HTH-TYPE TRANSCRIPTIONAL REGULATOR"/>
    <property type="match status" value="1"/>
</dbReference>
<evidence type="ECO:0000256" key="1">
    <source>
        <dbReference type="ARBA" id="ARBA00023125"/>
    </source>
</evidence>
<dbReference type="Proteomes" id="UP000180166">
    <property type="component" value="Chromosome"/>
</dbReference>
<dbReference type="Gene3D" id="2.60.120.10">
    <property type="entry name" value="Jelly Rolls"/>
    <property type="match status" value="1"/>
</dbReference>
<dbReference type="AlphaFoldDB" id="A0A0B8NKA1"/>
<dbReference type="InterPro" id="IPR010982">
    <property type="entry name" value="Lambda_DNA-bd_dom_sf"/>
</dbReference>
<evidence type="ECO:0000313" key="6">
    <source>
        <dbReference type="Proteomes" id="UP000037179"/>
    </source>
</evidence>
<dbReference type="InterPro" id="IPR011051">
    <property type="entry name" value="RmlC_Cupin_sf"/>
</dbReference>
<feature type="domain" description="HTH cro/C1-type" evidence="3">
    <location>
        <begin position="36"/>
        <end position="90"/>
    </location>
</feature>
<dbReference type="InterPro" id="IPR014710">
    <property type="entry name" value="RmlC-like_jellyroll"/>
</dbReference>
<dbReference type="GO" id="GO:0003677">
    <property type="term" value="F:DNA binding"/>
    <property type="evidence" value="ECO:0007669"/>
    <property type="project" value="UniProtKB-KW"/>
</dbReference>
<dbReference type="Pfam" id="PF01381">
    <property type="entry name" value="HTH_3"/>
    <property type="match status" value="1"/>
</dbReference>
<evidence type="ECO:0000259" key="3">
    <source>
        <dbReference type="PROSITE" id="PS50943"/>
    </source>
</evidence>
<dbReference type="InterPro" id="IPR013096">
    <property type="entry name" value="Cupin_2"/>
</dbReference>
<dbReference type="GO" id="GO:0005829">
    <property type="term" value="C:cytosol"/>
    <property type="evidence" value="ECO:0007669"/>
    <property type="project" value="TreeGrafter"/>
</dbReference>
<dbReference type="SUPFAM" id="SSF47413">
    <property type="entry name" value="lambda repressor-like DNA-binding domains"/>
    <property type="match status" value="1"/>
</dbReference>
<protein>
    <submittedName>
        <fullName evidence="5">XRE family transcriptional regulator</fullName>
    </submittedName>
</protein>
<reference evidence="6" key="1">
    <citation type="submission" date="2015-07" db="EMBL/GenBank/DDBJ databases">
        <title>Nocardia seriolae U-1 whole genome shotgun sequence.</title>
        <authorList>
            <person name="Imajoh M."/>
            <person name="Fukumoto Y."/>
            <person name="Sukeda M."/>
            <person name="Yamane J."/>
            <person name="Yamasaki K."/>
            <person name="Shimizu M."/>
            <person name="Ohnishi K."/>
            <person name="Oshima S."/>
        </authorList>
    </citation>
    <scope>NUCLEOTIDE SEQUENCE [LARGE SCALE GENOMIC DNA]</scope>
    <source>
        <strain evidence="6">U-1</strain>
    </source>
</reference>
<reference evidence="5 6" key="2">
    <citation type="journal article" date="2016" name="Genome Announc.">
        <title>Draft Genome Sequence of Erythromycin- and Oxytetracycline-Sensitive Nocardia seriolae Strain U-1 (NBRC 110359).</title>
        <authorList>
            <person name="Imajoh M."/>
            <person name="Sukeda M."/>
            <person name="Shimizu M."/>
            <person name="Yamane J."/>
            <person name="Ohnishi K."/>
            <person name="Oshima S."/>
        </authorList>
    </citation>
    <scope>NUCLEOTIDE SEQUENCE [LARGE SCALE GENOMIC DNA]</scope>
    <source>
        <strain evidence="5 6">U-1</strain>
    </source>
</reference>
<feature type="region of interest" description="Disordered" evidence="2">
    <location>
        <begin position="1"/>
        <end position="28"/>
    </location>
</feature>